<organism evidence="1 2">
    <name type="scientific">Serratia rubidaea</name>
    <name type="common">Serratia marinorubra</name>
    <dbReference type="NCBI Taxonomy" id="61652"/>
    <lineage>
        <taxon>Bacteria</taxon>
        <taxon>Pseudomonadati</taxon>
        <taxon>Pseudomonadota</taxon>
        <taxon>Gammaproteobacteria</taxon>
        <taxon>Enterobacterales</taxon>
        <taxon>Yersiniaceae</taxon>
        <taxon>Serratia</taxon>
    </lineage>
</organism>
<accession>A0A3S5DER9</accession>
<dbReference type="NCBIfam" id="NF033894">
    <property type="entry name" value="Eex_IncN"/>
    <property type="match status" value="1"/>
</dbReference>
<reference evidence="1 2" key="1">
    <citation type="submission" date="2018-12" db="EMBL/GenBank/DDBJ databases">
        <authorList>
            <consortium name="Pathogen Informatics"/>
        </authorList>
    </citation>
    <scope>NUCLEOTIDE SEQUENCE [LARGE SCALE GENOMIC DNA]</scope>
    <source>
        <strain evidence="1 2">NCTC9419</strain>
    </source>
</reference>
<dbReference type="Proteomes" id="UP000271603">
    <property type="component" value="Chromosome"/>
</dbReference>
<dbReference type="EMBL" id="LR134155">
    <property type="protein sequence ID" value="VEA68146.1"/>
    <property type="molecule type" value="Genomic_DNA"/>
</dbReference>
<name>A0A3S5DER9_SERRU</name>
<dbReference type="InterPro" id="IPR047937">
    <property type="entry name" value="Eex_IncN-like"/>
</dbReference>
<evidence type="ECO:0000313" key="2">
    <source>
        <dbReference type="Proteomes" id="UP000271603"/>
    </source>
</evidence>
<sequence>MLRSLFTLYILSGVILLSGCKETQSEAWYKQHPDETYAVYTQCLKDGEASDNCEFAQRAAIMFAQIGKPGIKEKFEIVFQQEAEKRKSVTQ</sequence>
<evidence type="ECO:0008006" key="3">
    <source>
        <dbReference type="Google" id="ProtNLM"/>
    </source>
</evidence>
<dbReference type="PROSITE" id="PS51257">
    <property type="entry name" value="PROKAR_LIPOPROTEIN"/>
    <property type="match status" value="1"/>
</dbReference>
<proteinExistence type="predicted"/>
<evidence type="ECO:0000313" key="1">
    <source>
        <dbReference type="EMBL" id="VEA68146.1"/>
    </source>
</evidence>
<protein>
    <recommendedName>
        <fullName evidence="3">EexN family lipoprotein</fullName>
    </recommendedName>
</protein>
<dbReference type="AlphaFoldDB" id="A0A3S5DER9"/>
<gene>
    <name evidence="1" type="ORF">NCTC9419_00290</name>
</gene>